<evidence type="ECO:0000256" key="1">
    <source>
        <dbReference type="SAM" id="Coils"/>
    </source>
</evidence>
<evidence type="ECO:0000313" key="2">
    <source>
        <dbReference type="EMBL" id="VDP46361.1"/>
    </source>
</evidence>
<keyword evidence="1" id="KW-0175">Coiled coil</keyword>
<gene>
    <name evidence="2" type="ORF">ECPE_LOCUS1785</name>
</gene>
<organism evidence="2 3">
    <name type="scientific">Echinostoma caproni</name>
    <dbReference type="NCBI Taxonomy" id="27848"/>
    <lineage>
        <taxon>Eukaryota</taxon>
        <taxon>Metazoa</taxon>
        <taxon>Spiralia</taxon>
        <taxon>Lophotrochozoa</taxon>
        <taxon>Platyhelminthes</taxon>
        <taxon>Trematoda</taxon>
        <taxon>Digenea</taxon>
        <taxon>Plagiorchiida</taxon>
        <taxon>Echinostomata</taxon>
        <taxon>Echinostomatoidea</taxon>
        <taxon>Echinostomatidae</taxon>
        <taxon>Echinostoma</taxon>
    </lineage>
</organism>
<dbReference type="AlphaFoldDB" id="A0A3P8DRB0"/>
<evidence type="ECO:0000313" key="3">
    <source>
        <dbReference type="Proteomes" id="UP000272942"/>
    </source>
</evidence>
<name>A0A3P8DRB0_9TREM</name>
<dbReference type="Proteomes" id="UP000272942">
    <property type="component" value="Unassembled WGS sequence"/>
</dbReference>
<accession>A0A3P8DRB0</accession>
<dbReference type="OrthoDB" id="197735at2759"/>
<proteinExistence type="predicted"/>
<protein>
    <submittedName>
        <fullName evidence="2">Uncharacterized protein</fullName>
    </submittedName>
</protein>
<sequence length="72" mass="8824">MLDERAALDQQRLRLMNEVAEERDRLNLTCAREREEIERGRQNLESRLEQLTAKYERELVQQRLEMTKRHEV</sequence>
<dbReference type="EMBL" id="UZAN01015320">
    <property type="protein sequence ID" value="VDP46361.1"/>
    <property type="molecule type" value="Genomic_DNA"/>
</dbReference>
<feature type="coiled-coil region" evidence="1">
    <location>
        <begin position="5"/>
        <end position="61"/>
    </location>
</feature>
<reference evidence="2 3" key="1">
    <citation type="submission" date="2018-11" db="EMBL/GenBank/DDBJ databases">
        <authorList>
            <consortium name="Pathogen Informatics"/>
        </authorList>
    </citation>
    <scope>NUCLEOTIDE SEQUENCE [LARGE SCALE GENOMIC DNA]</scope>
    <source>
        <strain evidence="2 3">Egypt</strain>
    </source>
</reference>
<keyword evidence="3" id="KW-1185">Reference proteome</keyword>